<dbReference type="PROSITE" id="PS01358">
    <property type="entry name" value="ZF_RANBP2_1"/>
    <property type="match status" value="1"/>
</dbReference>
<dbReference type="AlphaFoldDB" id="A0A6M8F8E5"/>
<evidence type="ECO:0000259" key="5">
    <source>
        <dbReference type="PROSITE" id="PS01358"/>
    </source>
</evidence>
<evidence type="ECO:0000256" key="1">
    <source>
        <dbReference type="ARBA" id="ARBA00022723"/>
    </source>
</evidence>
<organism evidence="6 7">
    <name type="scientific">Aquipseudomonas campi</name>
    <dbReference type="NCBI Taxonomy" id="2731681"/>
    <lineage>
        <taxon>Bacteria</taxon>
        <taxon>Pseudomonadati</taxon>
        <taxon>Pseudomonadota</taxon>
        <taxon>Gammaproteobacteria</taxon>
        <taxon>Pseudomonadales</taxon>
        <taxon>Pseudomonadaceae</taxon>
        <taxon>Aquipseudomonas</taxon>
    </lineage>
</organism>
<keyword evidence="4" id="KW-0812">Transmembrane</keyword>
<keyword evidence="4" id="KW-1133">Transmembrane helix</keyword>
<dbReference type="GO" id="GO:0008270">
    <property type="term" value="F:zinc ion binding"/>
    <property type="evidence" value="ECO:0007669"/>
    <property type="project" value="UniProtKB-KW"/>
</dbReference>
<proteinExistence type="predicted"/>
<name>A0A6M8F8E5_9GAMM</name>
<evidence type="ECO:0000256" key="2">
    <source>
        <dbReference type="ARBA" id="ARBA00022771"/>
    </source>
</evidence>
<keyword evidence="7" id="KW-1185">Reference proteome</keyword>
<gene>
    <name evidence="6" type="ORF">HNE05_03665</name>
</gene>
<evidence type="ECO:0000256" key="4">
    <source>
        <dbReference type="SAM" id="Phobius"/>
    </source>
</evidence>
<feature type="transmembrane region" description="Helical" evidence="4">
    <location>
        <begin position="46"/>
        <end position="64"/>
    </location>
</feature>
<feature type="transmembrane region" description="Helical" evidence="4">
    <location>
        <begin position="70"/>
        <end position="87"/>
    </location>
</feature>
<evidence type="ECO:0000313" key="6">
    <source>
        <dbReference type="EMBL" id="QKE62493.1"/>
    </source>
</evidence>
<evidence type="ECO:0000313" key="7">
    <source>
        <dbReference type="Proteomes" id="UP000501379"/>
    </source>
</evidence>
<keyword evidence="3" id="KW-0862">Zinc</keyword>
<sequence>MNQHRWQCVHCNAENSTNSDTCASCQKSCYEILDEQRHDSPFENSYQVYYMYGAWTLVPASIQILSSMGLYWQSLLVIALLLTSLLTEQFWHIARNSNFFRLISKLSIAQLAIALVNLLTHSMVVSAAGIIIGITAAIISFIPIAKYTEKYRLR</sequence>
<dbReference type="Proteomes" id="UP000501379">
    <property type="component" value="Chromosome"/>
</dbReference>
<dbReference type="RefSeq" id="WP_173204340.1">
    <property type="nucleotide sequence ID" value="NZ_CP053697.2"/>
</dbReference>
<dbReference type="InterPro" id="IPR001876">
    <property type="entry name" value="Znf_RanBP2"/>
</dbReference>
<reference evidence="6" key="1">
    <citation type="submission" date="2020-07" db="EMBL/GenBank/DDBJ databases">
        <title>Nitrate ammonifying Pseudomonas campi sp. nov. isolated from German agricultural grassland.</title>
        <authorList>
            <person name="Timsy T."/>
            <person name="Ulrich A."/>
            <person name="Spanner T."/>
            <person name="Foesel B."/>
            <person name="Kolb S."/>
            <person name="Horn M.A."/>
            <person name="Behrendt U."/>
        </authorList>
    </citation>
    <scope>NUCLEOTIDE SEQUENCE</scope>
    <source>
        <strain evidence="6">S1-A32-2</strain>
    </source>
</reference>
<keyword evidence="4" id="KW-0472">Membrane</keyword>
<feature type="transmembrane region" description="Helical" evidence="4">
    <location>
        <begin position="99"/>
        <end position="119"/>
    </location>
</feature>
<keyword evidence="2" id="KW-0863">Zinc-finger</keyword>
<feature type="domain" description="RanBP2-type" evidence="5">
    <location>
        <begin position="6"/>
        <end position="25"/>
    </location>
</feature>
<dbReference type="EMBL" id="CP053697">
    <property type="protein sequence ID" value="QKE62493.1"/>
    <property type="molecule type" value="Genomic_DNA"/>
</dbReference>
<dbReference type="KEGG" id="pcam:HNE05_03665"/>
<keyword evidence="1" id="KW-0479">Metal-binding</keyword>
<feature type="transmembrane region" description="Helical" evidence="4">
    <location>
        <begin position="125"/>
        <end position="145"/>
    </location>
</feature>
<accession>A0A6M8F8E5</accession>
<protein>
    <recommendedName>
        <fullName evidence="5">RanBP2-type domain-containing protein</fullName>
    </recommendedName>
</protein>
<evidence type="ECO:0000256" key="3">
    <source>
        <dbReference type="ARBA" id="ARBA00022833"/>
    </source>
</evidence>